<reference evidence="3 4" key="1">
    <citation type="submission" date="2016-10" db="EMBL/GenBank/DDBJ databases">
        <authorList>
            <person name="de Groot N.N."/>
        </authorList>
    </citation>
    <scope>NUCLEOTIDE SEQUENCE [LARGE SCALE GENOMIC DNA]</scope>
    <source>
        <strain evidence="3 4">DSM 24677</strain>
    </source>
</reference>
<name>A0A1H3IUL5_9RHOB</name>
<evidence type="ECO:0000259" key="2">
    <source>
        <dbReference type="Pfam" id="PF10135"/>
    </source>
</evidence>
<accession>A0A1H3IUL5</accession>
<dbReference type="OrthoDB" id="7690273at2"/>
<proteinExistence type="predicted"/>
<evidence type="ECO:0000313" key="4">
    <source>
        <dbReference type="Proteomes" id="UP000199026"/>
    </source>
</evidence>
<organism evidence="3 4">
    <name type="scientific">Lentibacter algarum</name>
    <dbReference type="NCBI Taxonomy" id="576131"/>
    <lineage>
        <taxon>Bacteria</taxon>
        <taxon>Pseudomonadati</taxon>
        <taxon>Pseudomonadota</taxon>
        <taxon>Alphaproteobacteria</taxon>
        <taxon>Rhodobacterales</taxon>
        <taxon>Roseobacteraceae</taxon>
        <taxon>Lentibacter</taxon>
    </lineage>
</organism>
<feature type="compositionally biased region" description="Polar residues" evidence="1">
    <location>
        <begin position="17"/>
        <end position="35"/>
    </location>
</feature>
<dbReference type="AlphaFoldDB" id="A0A1H3IUL5"/>
<dbReference type="GeneID" id="78124049"/>
<sequence>MGDSLNNFMKPAALIQPRSSTGSSAAWNRTTVDTSKSQREQLQGVAKEFEAAFLAEILKQGRAGELAEGMFSSEAGKTFQGMLDVEIARASSGGLNLGIADAMVEQLGRGLPKEVK</sequence>
<feature type="region of interest" description="Disordered" evidence="1">
    <location>
        <begin position="1"/>
        <end position="38"/>
    </location>
</feature>
<dbReference type="InterPro" id="IPR019301">
    <property type="entry name" value="Flagellar_prot_FlgJ_N"/>
</dbReference>
<keyword evidence="3" id="KW-0969">Cilium</keyword>
<dbReference type="Pfam" id="PF10135">
    <property type="entry name" value="Rod-binding"/>
    <property type="match status" value="1"/>
</dbReference>
<evidence type="ECO:0000313" key="3">
    <source>
        <dbReference type="EMBL" id="SDY31380.1"/>
    </source>
</evidence>
<dbReference type="STRING" id="576131.SAMN05444486_1011281"/>
<feature type="domain" description="Flagellar protein FlgJ N-terminal" evidence="2">
    <location>
        <begin position="67"/>
        <end position="106"/>
    </location>
</feature>
<gene>
    <name evidence="3" type="ORF">SAMN05444486_1011281</name>
</gene>
<keyword evidence="3" id="KW-0966">Cell projection</keyword>
<dbReference type="Proteomes" id="UP000199026">
    <property type="component" value="Unassembled WGS sequence"/>
</dbReference>
<dbReference type="RefSeq" id="WP_089888735.1">
    <property type="nucleotide sequence ID" value="NZ_FNPR01000001.1"/>
</dbReference>
<dbReference type="EMBL" id="FNPR01000001">
    <property type="protein sequence ID" value="SDY31380.1"/>
    <property type="molecule type" value="Genomic_DNA"/>
</dbReference>
<evidence type="ECO:0000256" key="1">
    <source>
        <dbReference type="SAM" id="MobiDB-lite"/>
    </source>
</evidence>
<protein>
    <submittedName>
        <fullName evidence="3">Flagellar protein FlgJ</fullName>
    </submittedName>
</protein>
<keyword evidence="3" id="KW-0282">Flagellum</keyword>
<keyword evidence="4" id="KW-1185">Reference proteome</keyword>
<dbReference type="PRINTS" id="PR01002">
    <property type="entry name" value="FLGFLGJ"/>
</dbReference>